<proteinExistence type="predicted"/>
<feature type="transmembrane region" description="Helical" evidence="1">
    <location>
        <begin position="187"/>
        <end position="207"/>
    </location>
</feature>
<accession>A0ABW8TNJ5</accession>
<gene>
    <name evidence="2" type="ORF">ACJDUH_01435</name>
</gene>
<dbReference type="Proteomes" id="UP001623661">
    <property type="component" value="Unassembled WGS sequence"/>
</dbReference>
<keyword evidence="1" id="KW-0812">Transmembrane</keyword>
<comment type="caution">
    <text evidence="2">The sequence shown here is derived from an EMBL/GenBank/DDBJ whole genome shotgun (WGS) entry which is preliminary data.</text>
</comment>
<evidence type="ECO:0000313" key="3">
    <source>
        <dbReference type="Proteomes" id="UP001623661"/>
    </source>
</evidence>
<evidence type="ECO:0000256" key="1">
    <source>
        <dbReference type="SAM" id="Phobius"/>
    </source>
</evidence>
<name>A0ABW8TNJ5_9CLOT</name>
<feature type="transmembrane region" description="Helical" evidence="1">
    <location>
        <begin position="355"/>
        <end position="376"/>
    </location>
</feature>
<dbReference type="EMBL" id="JBJHZY010000001">
    <property type="protein sequence ID" value="MFL0266746.1"/>
    <property type="molecule type" value="Genomic_DNA"/>
</dbReference>
<sequence length="433" mass="46190">MSTPVLIGILLLISYFGLIYFAAKGGNLMLGFLVMAIIWVALGMAGGKITWQVAQTQVFQGGPESWGATAVVVIFGSWFGRVLVETGIAATIIRKTVELGGDKPLVTTVLLSIVTGLIFTSTFGAGAVVAIGVIVLPILLSLGVPKSLAVSSYLMSVGSGMYVNLVLFKQMQGIFQGFKYDNNYLKFGFVAMGVQLVVIIIMLAVRLRKSAVNHAWAASSSSAAAQSSHVPAIALITPIVPVVLAIVFSWQPIPAFIVAVFYALFVCGKLKSFKETEKIVTKTFYDGVVDVASLLGFLFILPMFNKVSGLDASFFQAILGGVMPTSALFLCILFAVIAPLGLFRGPLTVFGAGSATLGILNAIGGFTPTLLFPLIYIPTITMNISACPTQSWNLWALNYSKVSVKEFLKSGVVWAWVICIINTIVVFMMYGAK</sequence>
<protein>
    <submittedName>
        <fullName evidence="2">Citrate transporter</fullName>
    </submittedName>
</protein>
<keyword evidence="3" id="KW-1185">Reference proteome</keyword>
<feature type="transmembrane region" description="Helical" evidence="1">
    <location>
        <begin position="30"/>
        <end position="54"/>
    </location>
</feature>
<feature type="transmembrane region" description="Helical" evidence="1">
    <location>
        <begin position="6"/>
        <end position="23"/>
    </location>
</feature>
<reference evidence="2 3" key="1">
    <citation type="submission" date="2024-11" db="EMBL/GenBank/DDBJ databases">
        <authorList>
            <person name="Heng Y.C."/>
            <person name="Lim A.C.H."/>
            <person name="Lee J.K.Y."/>
            <person name="Kittelmann S."/>
        </authorList>
    </citation>
    <scope>NUCLEOTIDE SEQUENCE [LARGE SCALE GENOMIC DNA]</scope>
    <source>
        <strain evidence="2 3">WILCCON 0202</strain>
    </source>
</reference>
<keyword evidence="1" id="KW-0472">Membrane</keyword>
<feature type="transmembrane region" description="Helical" evidence="1">
    <location>
        <begin position="66"/>
        <end position="84"/>
    </location>
</feature>
<feature type="transmembrane region" description="Helical" evidence="1">
    <location>
        <begin position="287"/>
        <end position="305"/>
    </location>
</feature>
<feature type="transmembrane region" description="Helical" evidence="1">
    <location>
        <begin position="413"/>
        <end position="432"/>
    </location>
</feature>
<feature type="transmembrane region" description="Helical" evidence="1">
    <location>
        <begin position="239"/>
        <end position="266"/>
    </location>
</feature>
<feature type="transmembrane region" description="Helical" evidence="1">
    <location>
        <begin position="105"/>
        <end position="136"/>
    </location>
</feature>
<evidence type="ECO:0000313" key="2">
    <source>
        <dbReference type="EMBL" id="MFL0266746.1"/>
    </source>
</evidence>
<keyword evidence="1" id="KW-1133">Transmembrane helix</keyword>
<feature type="transmembrane region" description="Helical" evidence="1">
    <location>
        <begin position="317"/>
        <end position="343"/>
    </location>
</feature>
<organism evidence="2 3">
    <name type="scientific">Candidatus Clostridium radicumherbarum</name>
    <dbReference type="NCBI Taxonomy" id="3381662"/>
    <lineage>
        <taxon>Bacteria</taxon>
        <taxon>Bacillati</taxon>
        <taxon>Bacillota</taxon>
        <taxon>Clostridia</taxon>
        <taxon>Eubacteriales</taxon>
        <taxon>Clostridiaceae</taxon>
        <taxon>Clostridium</taxon>
    </lineage>
</organism>
<dbReference type="RefSeq" id="WP_406763372.1">
    <property type="nucleotide sequence ID" value="NZ_JBJHZY010000001.1"/>
</dbReference>
<feature type="transmembrane region" description="Helical" evidence="1">
    <location>
        <begin position="148"/>
        <end position="167"/>
    </location>
</feature>